<comment type="subcellular location">
    <subcellularLocation>
        <location evidence="1">Cytoplasm</location>
    </subcellularLocation>
</comment>
<dbReference type="Gene3D" id="1.10.10.10">
    <property type="entry name" value="Winged helix-like DNA-binding domain superfamily/Winged helix DNA-binding domain"/>
    <property type="match status" value="1"/>
</dbReference>
<evidence type="ECO:0000259" key="2">
    <source>
        <dbReference type="PROSITE" id="PS50995"/>
    </source>
</evidence>
<protein>
    <submittedName>
        <fullName evidence="3">DNA-binding MarR family transcriptional regulator</fullName>
    </submittedName>
</protein>
<dbReference type="Pfam" id="PF01047">
    <property type="entry name" value="MarR"/>
    <property type="match status" value="1"/>
</dbReference>
<dbReference type="RefSeq" id="WP_309797154.1">
    <property type="nucleotide sequence ID" value="NZ_BAAAHY010000001.1"/>
</dbReference>
<dbReference type="GO" id="GO:0003677">
    <property type="term" value="F:DNA binding"/>
    <property type="evidence" value="ECO:0007669"/>
    <property type="project" value="UniProtKB-KW"/>
</dbReference>
<dbReference type="InterPro" id="IPR036390">
    <property type="entry name" value="WH_DNA-bd_sf"/>
</dbReference>
<evidence type="ECO:0000313" key="3">
    <source>
        <dbReference type="EMBL" id="MDR6269102.1"/>
    </source>
</evidence>
<dbReference type="PANTHER" id="PTHR33164">
    <property type="entry name" value="TRANSCRIPTIONAL REGULATOR, MARR FAMILY"/>
    <property type="match status" value="1"/>
</dbReference>
<proteinExistence type="predicted"/>
<organism evidence="3 4">
    <name type="scientific">Arthrobacter russicus</name>
    <dbReference type="NCBI Taxonomy" id="172040"/>
    <lineage>
        <taxon>Bacteria</taxon>
        <taxon>Bacillati</taxon>
        <taxon>Actinomycetota</taxon>
        <taxon>Actinomycetes</taxon>
        <taxon>Micrococcales</taxon>
        <taxon>Micrococcaceae</taxon>
        <taxon>Arthrobacter</taxon>
    </lineage>
</organism>
<dbReference type="InterPro" id="IPR039422">
    <property type="entry name" value="MarR/SlyA-like"/>
</dbReference>
<evidence type="ECO:0000313" key="4">
    <source>
        <dbReference type="Proteomes" id="UP001185069"/>
    </source>
</evidence>
<dbReference type="PROSITE" id="PS50995">
    <property type="entry name" value="HTH_MARR_2"/>
    <property type="match status" value="1"/>
</dbReference>
<reference evidence="3 4" key="1">
    <citation type="submission" date="2023-07" db="EMBL/GenBank/DDBJ databases">
        <title>Sequencing the genomes of 1000 actinobacteria strains.</title>
        <authorList>
            <person name="Klenk H.-P."/>
        </authorList>
    </citation>
    <scope>NUCLEOTIDE SEQUENCE [LARGE SCALE GENOMIC DNA]</scope>
    <source>
        <strain evidence="3 4">DSM 14555</strain>
    </source>
</reference>
<dbReference type="Proteomes" id="UP001185069">
    <property type="component" value="Unassembled WGS sequence"/>
</dbReference>
<keyword evidence="3" id="KW-0238">DNA-binding</keyword>
<evidence type="ECO:0000256" key="1">
    <source>
        <dbReference type="ARBA" id="ARBA00004496"/>
    </source>
</evidence>
<comment type="caution">
    <text evidence="3">The sequence shown here is derived from an EMBL/GenBank/DDBJ whole genome shotgun (WGS) entry which is preliminary data.</text>
</comment>
<dbReference type="SMART" id="SM00347">
    <property type="entry name" value="HTH_MARR"/>
    <property type="match status" value="1"/>
</dbReference>
<accession>A0ABU1JCI5</accession>
<dbReference type="InterPro" id="IPR036388">
    <property type="entry name" value="WH-like_DNA-bd_sf"/>
</dbReference>
<dbReference type="InterPro" id="IPR000835">
    <property type="entry name" value="HTH_MarR-typ"/>
</dbReference>
<name>A0ABU1JCI5_9MICC</name>
<dbReference type="PANTHER" id="PTHR33164:SF5">
    <property type="entry name" value="ORGANIC HYDROPEROXIDE RESISTANCE TRANSCRIPTIONAL REGULATOR"/>
    <property type="match status" value="1"/>
</dbReference>
<dbReference type="EMBL" id="JAVDQF010000001">
    <property type="protein sequence ID" value="MDR6269102.1"/>
    <property type="molecule type" value="Genomic_DNA"/>
</dbReference>
<dbReference type="PRINTS" id="PR00598">
    <property type="entry name" value="HTHMARR"/>
</dbReference>
<feature type="domain" description="HTH marR-type" evidence="2">
    <location>
        <begin position="8"/>
        <end position="138"/>
    </location>
</feature>
<keyword evidence="4" id="KW-1185">Reference proteome</keyword>
<gene>
    <name evidence="3" type="ORF">JOE69_001340</name>
</gene>
<sequence>MTERQILKTQICFALYSTSRSFTAAYRPMLEAVGLTYPQYLVLLLLWEQDGASVHELGEALQLDSGTLSPLLKRMETAGLVRRRRAADDERRVEVELTDDGAALRQRASSVPHDLAEKAGISAQEVEQLCSILGKLNNSLRKTLSTTNQGAS</sequence>
<dbReference type="SUPFAM" id="SSF46785">
    <property type="entry name" value="Winged helix' DNA-binding domain"/>
    <property type="match status" value="1"/>
</dbReference>